<evidence type="ECO:0008006" key="4">
    <source>
        <dbReference type="Google" id="ProtNLM"/>
    </source>
</evidence>
<feature type="chain" id="PRO_5025391550" description="Secreted protein" evidence="1">
    <location>
        <begin position="16"/>
        <end position="84"/>
    </location>
</feature>
<reference evidence="2" key="1">
    <citation type="journal article" date="2020" name="Stud. Mycol.">
        <title>101 Dothideomycetes genomes: a test case for predicting lifestyles and emergence of pathogens.</title>
        <authorList>
            <person name="Haridas S."/>
            <person name="Albert R."/>
            <person name="Binder M."/>
            <person name="Bloem J."/>
            <person name="Labutti K."/>
            <person name="Salamov A."/>
            <person name="Andreopoulos B."/>
            <person name="Baker S."/>
            <person name="Barry K."/>
            <person name="Bills G."/>
            <person name="Bluhm B."/>
            <person name="Cannon C."/>
            <person name="Castanera R."/>
            <person name="Culley D."/>
            <person name="Daum C."/>
            <person name="Ezra D."/>
            <person name="Gonzalez J."/>
            <person name="Henrissat B."/>
            <person name="Kuo A."/>
            <person name="Liang C."/>
            <person name="Lipzen A."/>
            <person name="Lutzoni F."/>
            <person name="Magnuson J."/>
            <person name="Mondo S."/>
            <person name="Nolan M."/>
            <person name="Ohm R."/>
            <person name="Pangilinan J."/>
            <person name="Park H.-J."/>
            <person name="Ramirez L."/>
            <person name="Alfaro M."/>
            <person name="Sun H."/>
            <person name="Tritt A."/>
            <person name="Yoshinaga Y."/>
            <person name="Zwiers L.-H."/>
            <person name="Turgeon B."/>
            <person name="Goodwin S."/>
            <person name="Spatafora J."/>
            <person name="Crous P."/>
            <person name="Grigoriev I."/>
        </authorList>
    </citation>
    <scope>NUCLEOTIDE SEQUENCE</scope>
    <source>
        <strain evidence="2">ATCC 16933</strain>
    </source>
</reference>
<protein>
    <recommendedName>
        <fullName evidence="4">Secreted protein</fullName>
    </recommendedName>
</protein>
<proteinExistence type="predicted"/>
<accession>A0A6A6NX63</accession>
<organism evidence="2 3">
    <name type="scientific">Lineolata rhizophorae</name>
    <dbReference type="NCBI Taxonomy" id="578093"/>
    <lineage>
        <taxon>Eukaryota</taxon>
        <taxon>Fungi</taxon>
        <taxon>Dikarya</taxon>
        <taxon>Ascomycota</taxon>
        <taxon>Pezizomycotina</taxon>
        <taxon>Dothideomycetes</taxon>
        <taxon>Dothideomycetes incertae sedis</taxon>
        <taxon>Lineolatales</taxon>
        <taxon>Lineolataceae</taxon>
        <taxon>Lineolata</taxon>
    </lineage>
</organism>
<dbReference type="EMBL" id="MU001683">
    <property type="protein sequence ID" value="KAF2456336.1"/>
    <property type="molecule type" value="Genomic_DNA"/>
</dbReference>
<evidence type="ECO:0000313" key="2">
    <source>
        <dbReference type="EMBL" id="KAF2456336.1"/>
    </source>
</evidence>
<feature type="signal peptide" evidence="1">
    <location>
        <begin position="1"/>
        <end position="15"/>
    </location>
</feature>
<sequence>MLLLLLGFEAEAGWCDFGPSEGRGVLAGRGRYGGSGWGIKNGGVLNAVEDEEGGRPGDVLRRNRMPDWIGMMDDGLGGSGRWWV</sequence>
<dbReference type="AlphaFoldDB" id="A0A6A6NX63"/>
<keyword evidence="1" id="KW-0732">Signal</keyword>
<keyword evidence="3" id="KW-1185">Reference proteome</keyword>
<evidence type="ECO:0000256" key="1">
    <source>
        <dbReference type="SAM" id="SignalP"/>
    </source>
</evidence>
<name>A0A6A6NX63_9PEZI</name>
<gene>
    <name evidence="2" type="ORF">BDY21DRAFT_346836</name>
</gene>
<evidence type="ECO:0000313" key="3">
    <source>
        <dbReference type="Proteomes" id="UP000799766"/>
    </source>
</evidence>
<dbReference type="Proteomes" id="UP000799766">
    <property type="component" value="Unassembled WGS sequence"/>
</dbReference>